<evidence type="ECO:0000256" key="4">
    <source>
        <dbReference type="ARBA" id="ARBA00022722"/>
    </source>
</evidence>
<keyword evidence="18" id="KW-0862">Zinc</keyword>
<dbReference type="GO" id="GO:0003676">
    <property type="term" value="F:nucleic acid binding"/>
    <property type="evidence" value="ECO:0007669"/>
    <property type="project" value="InterPro"/>
</dbReference>
<dbReference type="GO" id="GO:0003964">
    <property type="term" value="F:RNA-directed DNA polymerase activity"/>
    <property type="evidence" value="ECO:0007669"/>
    <property type="project" value="UniProtKB-KW"/>
</dbReference>
<dbReference type="SUPFAM" id="SSF57756">
    <property type="entry name" value="Retrovirus zinc finger-like domains"/>
    <property type="match status" value="1"/>
</dbReference>
<proteinExistence type="predicted"/>
<reference evidence="22" key="2">
    <citation type="submission" date="2014-07" db="EMBL/GenBank/DDBJ databases">
        <authorList>
            <person name="Hull J."/>
        </authorList>
    </citation>
    <scope>NUCLEOTIDE SEQUENCE</scope>
</reference>
<evidence type="ECO:0000256" key="9">
    <source>
        <dbReference type="ARBA" id="ARBA00022801"/>
    </source>
</evidence>
<dbReference type="AlphaFoldDB" id="A0A0A9XD75"/>
<dbReference type="GO" id="GO:0042575">
    <property type="term" value="C:DNA polymerase complex"/>
    <property type="evidence" value="ECO:0007669"/>
    <property type="project" value="UniProtKB-ARBA"/>
</dbReference>
<evidence type="ECO:0000256" key="10">
    <source>
        <dbReference type="ARBA" id="ARBA00022840"/>
    </source>
</evidence>
<evidence type="ECO:0000256" key="3">
    <source>
        <dbReference type="ARBA" id="ARBA00022670"/>
    </source>
</evidence>
<keyword evidence="9" id="KW-0378">Hydrolase</keyword>
<dbReference type="GO" id="GO:0008270">
    <property type="term" value="F:zinc ion binding"/>
    <property type="evidence" value="ECO:0007669"/>
    <property type="project" value="UniProtKB-KW"/>
</dbReference>
<evidence type="ECO:0000256" key="15">
    <source>
        <dbReference type="ARBA" id="ARBA00023113"/>
    </source>
</evidence>
<evidence type="ECO:0000256" key="11">
    <source>
        <dbReference type="ARBA" id="ARBA00022842"/>
    </source>
</evidence>
<dbReference type="GO" id="GO:0004190">
    <property type="term" value="F:aspartic-type endopeptidase activity"/>
    <property type="evidence" value="ECO:0007669"/>
    <property type="project" value="UniProtKB-KW"/>
</dbReference>
<dbReference type="PROSITE" id="PS50158">
    <property type="entry name" value="ZF_CCHC"/>
    <property type="match status" value="1"/>
</dbReference>
<dbReference type="InterPro" id="IPR043502">
    <property type="entry name" value="DNA/RNA_pol_sf"/>
</dbReference>
<dbReference type="InterPro" id="IPR036397">
    <property type="entry name" value="RNaseH_sf"/>
</dbReference>
<evidence type="ECO:0000256" key="8">
    <source>
        <dbReference type="ARBA" id="ARBA00022759"/>
    </source>
</evidence>
<evidence type="ECO:0000256" key="7">
    <source>
        <dbReference type="ARBA" id="ARBA00022750"/>
    </source>
</evidence>
<feature type="non-terminal residue" evidence="22">
    <location>
        <position position="1"/>
    </location>
</feature>
<dbReference type="Pfam" id="PF13976">
    <property type="entry name" value="gag_pre-integrs"/>
    <property type="match status" value="1"/>
</dbReference>
<feature type="compositionally biased region" description="Acidic residues" evidence="19">
    <location>
        <begin position="518"/>
        <end position="546"/>
    </location>
</feature>
<dbReference type="InterPro" id="IPR013103">
    <property type="entry name" value="RVT_2"/>
</dbReference>
<dbReference type="GO" id="GO:0003887">
    <property type="term" value="F:DNA-directed DNA polymerase activity"/>
    <property type="evidence" value="ECO:0007669"/>
    <property type="project" value="UniProtKB-KW"/>
</dbReference>
<evidence type="ECO:0000256" key="14">
    <source>
        <dbReference type="ARBA" id="ARBA00022932"/>
    </source>
</evidence>
<keyword evidence="11" id="KW-0460">Magnesium</keyword>
<keyword evidence="6" id="KW-0547">Nucleotide-binding</keyword>
<dbReference type="PROSITE" id="PS50994">
    <property type="entry name" value="INTEGRASE"/>
    <property type="match status" value="1"/>
</dbReference>
<dbReference type="GO" id="GO:0006508">
    <property type="term" value="P:proteolysis"/>
    <property type="evidence" value="ECO:0007669"/>
    <property type="project" value="UniProtKB-KW"/>
</dbReference>
<keyword evidence="4" id="KW-0540">Nuclease</keyword>
<evidence type="ECO:0000256" key="2">
    <source>
        <dbReference type="ARBA" id="ARBA00022612"/>
    </source>
</evidence>
<evidence type="ECO:0000256" key="13">
    <source>
        <dbReference type="ARBA" id="ARBA00022918"/>
    </source>
</evidence>
<dbReference type="CDD" id="cd09272">
    <property type="entry name" value="RNase_HI_RT_Ty1"/>
    <property type="match status" value="1"/>
</dbReference>
<keyword evidence="17" id="KW-0511">Multifunctional enzyme</keyword>
<dbReference type="Pfam" id="PF07727">
    <property type="entry name" value="RVT_2"/>
    <property type="match status" value="1"/>
</dbReference>
<dbReference type="InterPro" id="IPR001878">
    <property type="entry name" value="Znf_CCHC"/>
</dbReference>
<dbReference type="GO" id="GO:0015074">
    <property type="term" value="P:DNA integration"/>
    <property type="evidence" value="ECO:0007669"/>
    <property type="project" value="UniProtKB-KW"/>
</dbReference>
<keyword evidence="2" id="KW-1188">Viral release from host cell</keyword>
<organism evidence="22">
    <name type="scientific">Lygus hesperus</name>
    <name type="common">Western plant bug</name>
    <dbReference type="NCBI Taxonomy" id="30085"/>
    <lineage>
        <taxon>Eukaryota</taxon>
        <taxon>Metazoa</taxon>
        <taxon>Ecdysozoa</taxon>
        <taxon>Arthropoda</taxon>
        <taxon>Hexapoda</taxon>
        <taxon>Insecta</taxon>
        <taxon>Pterygota</taxon>
        <taxon>Neoptera</taxon>
        <taxon>Paraneoptera</taxon>
        <taxon>Hemiptera</taxon>
        <taxon>Heteroptera</taxon>
        <taxon>Panheteroptera</taxon>
        <taxon>Cimicomorpha</taxon>
        <taxon>Miridae</taxon>
        <taxon>Mirini</taxon>
        <taxon>Lygus</taxon>
    </lineage>
</organism>
<accession>A0A0A9XD75</accession>
<keyword evidence="7" id="KW-0064">Aspartyl protease</keyword>
<evidence type="ECO:0000256" key="16">
    <source>
        <dbReference type="ARBA" id="ARBA00023172"/>
    </source>
</evidence>
<comment type="function">
    <text evidence="1">The aspartyl protease (PR) mediates the proteolytic cleavages of the Gag and Gag-Pol polyproteins after assembly of the VLP.</text>
</comment>
<keyword evidence="12" id="KW-0229">DNA integration</keyword>
<keyword evidence="3" id="KW-0645">Protease</keyword>
<protein>
    <submittedName>
        <fullName evidence="22">Retrovirus-related Pol polyprotein from transposon TNT 1-94</fullName>
    </submittedName>
</protein>
<evidence type="ECO:0000256" key="1">
    <source>
        <dbReference type="ARBA" id="ARBA00002180"/>
    </source>
</evidence>
<sequence length="1109" mass="125462">SKAKFKKKKSVKCNSCHKIGHYASDCRSKTLQKSNYDHKKPRSSNEKAFFSSANNPQSHSWYLDSCASVHITNDKSCLSEIRNDGDMHITTANGTSLKSNGVGKAQVHVRLNGIADEITAHDVHYVPDASTNILSVSKIVNKGNEVTFRASGGRITDQHGSLIATASIENGIYKIDNRECAPVYCAKSSSALWHRRMGHLNRARMAQLSKMAVGVENSSPLQSVCEVCALGKQARLPFKPSKHRAKNILDLLHLDLCGPMETASIGGKRFMFTIVDDCSRYTHVFFLKHKSDAFAVFKDFQTLVERQMGLKIKMIRTDGGTEFVNQAFKNYLADLGVRHQQTVRYTSQQNGVVERAQRSIVEKARCMLEDAKLPKEYWAEAVSTAVYLNNRSPTKALTDKTPFEAWTGEKPDLSHVRIFGSHCMSQIPKQKRKKWDAKSKKFVFVGYSADTKGYRLIDPTTKKISVSRDVIFMEDTDLKIKNSPEIDKKSTNAETFVCIDVSPTEQKPDTPLKKEDSSDSETESDSESETDTDVNSDDDNSSEESEEGFKTPEEANTSADFKGFDVQNKADEQPKLRRSSRKPKPHKKRDFIYLVTSDTDPTTVKEALKSPHAEQWKEAMNEEMQSLVKNDVYEWVDMPPDKKPLKARWVLKTKASESGTPKFKARLVVKGCAQKFGTDFEETFSPVVKHSSLRYLFTLAAQENLDITHMDVKTAYLYGNLAEDIYVTPPQMIEVPKNGKNIWKLKKSIYGLRQSGRCWNQRLHEVLVDCGLQQSKGDPCIYFSKNNGNFIILAVWVDDLLLFTNKPEIQQKLKSQLHREFDMKDLGEAKNCLGMELGRNRQQRKLWICQKSYTQKILERFNMQDSKAAPTPMDPGIDFSEDEEISNFPYQEAIGSLLYLSQISRPDITFAVNLLSRFNKAPQQCHVQALKRVLRYLKGTVDYKLTYSATAQPQLQCFADADWGNKINDRHSVTGSCFKLRGGLISWFSKKQTTVSLSSVEAEYMALSFTVQEAIWLRVLIGEIEPNLVKGPTVINCDSAGAINLSKNHQISQKSKHIDIRHHFIRDHIKKDEVIVKYLSTDKMIADLLTKPLTKPKLETIINEFGIGK</sequence>
<dbReference type="InterPro" id="IPR012337">
    <property type="entry name" value="RNaseH-like_sf"/>
</dbReference>
<evidence type="ECO:0000313" key="22">
    <source>
        <dbReference type="EMBL" id="JAG18657.1"/>
    </source>
</evidence>
<dbReference type="InterPro" id="IPR025724">
    <property type="entry name" value="GAG-pre-integrase_dom"/>
</dbReference>
<keyword evidence="15" id="KW-0917">Virion maturation</keyword>
<dbReference type="GO" id="GO:0006310">
    <property type="term" value="P:DNA recombination"/>
    <property type="evidence" value="ECO:0007669"/>
    <property type="project" value="UniProtKB-KW"/>
</dbReference>
<dbReference type="GO" id="GO:0005524">
    <property type="term" value="F:ATP binding"/>
    <property type="evidence" value="ECO:0007669"/>
    <property type="project" value="UniProtKB-KW"/>
</dbReference>
<keyword evidence="10" id="KW-0067">ATP-binding</keyword>
<evidence type="ECO:0000259" key="21">
    <source>
        <dbReference type="PROSITE" id="PS50994"/>
    </source>
</evidence>
<evidence type="ECO:0000256" key="18">
    <source>
        <dbReference type="PROSITE-ProRule" id="PRU00047"/>
    </source>
</evidence>
<feature type="compositionally biased region" description="Basic residues" evidence="19">
    <location>
        <begin position="576"/>
        <end position="589"/>
    </location>
</feature>
<dbReference type="InterPro" id="IPR054722">
    <property type="entry name" value="PolX-like_BBD"/>
</dbReference>
<dbReference type="SUPFAM" id="SSF56672">
    <property type="entry name" value="DNA/RNA polymerases"/>
    <property type="match status" value="1"/>
</dbReference>
<dbReference type="InterPro" id="IPR039537">
    <property type="entry name" value="Retrotran_Ty1/copia-like"/>
</dbReference>
<dbReference type="InterPro" id="IPR057670">
    <property type="entry name" value="SH3_retrovirus"/>
</dbReference>
<feature type="domain" description="CCHC-type" evidence="20">
    <location>
        <begin position="12"/>
        <end position="28"/>
    </location>
</feature>
<keyword evidence="13" id="KW-0695">RNA-directed DNA polymerase</keyword>
<dbReference type="Pfam" id="PF00665">
    <property type="entry name" value="rve"/>
    <property type="match status" value="1"/>
</dbReference>
<evidence type="ECO:0000256" key="6">
    <source>
        <dbReference type="ARBA" id="ARBA00022741"/>
    </source>
</evidence>
<evidence type="ECO:0000256" key="5">
    <source>
        <dbReference type="ARBA" id="ARBA00022723"/>
    </source>
</evidence>
<name>A0A0A9XD75_LYGHE</name>
<reference evidence="22" key="1">
    <citation type="journal article" date="2014" name="PLoS ONE">
        <title>Transcriptome-Based Identification of ABC Transporters in the Western Tarnished Plant Bug Lygus hesperus.</title>
        <authorList>
            <person name="Hull J.J."/>
            <person name="Chaney K."/>
            <person name="Geib S.M."/>
            <person name="Fabrick J.A."/>
            <person name="Brent C.S."/>
            <person name="Walsh D."/>
            <person name="Lavine L.C."/>
        </authorList>
    </citation>
    <scope>NUCLEOTIDE SEQUENCE</scope>
</reference>
<dbReference type="PANTHER" id="PTHR42648:SF11">
    <property type="entry name" value="TRANSPOSON TY4-P GAG-POL POLYPROTEIN"/>
    <property type="match status" value="1"/>
</dbReference>
<dbReference type="Pfam" id="PF25597">
    <property type="entry name" value="SH3_retrovirus"/>
    <property type="match status" value="1"/>
</dbReference>
<feature type="region of interest" description="Disordered" evidence="19">
    <location>
        <begin position="32"/>
        <end position="51"/>
    </location>
</feature>
<dbReference type="Gene3D" id="3.30.420.10">
    <property type="entry name" value="Ribonuclease H-like superfamily/Ribonuclease H"/>
    <property type="match status" value="1"/>
</dbReference>
<keyword evidence="18" id="KW-0863">Zinc-finger</keyword>
<evidence type="ECO:0000256" key="12">
    <source>
        <dbReference type="ARBA" id="ARBA00022908"/>
    </source>
</evidence>
<dbReference type="GO" id="GO:0004519">
    <property type="term" value="F:endonuclease activity"/>
    <property type="evidence" value="ECO:0007669"/>
    <property type="project" value="UniProtKB-KW"/>
</dbReference>
<dbReference type="SUPFAM" id="SSF53098">
    <property type="entry name" value="Ribonuclease H-like"/>
    <property type="match status" value="1"/>
</dbReference>
<gene>
    <name evidence="22" type="primary">POLX_70</name>
    <name evidence="22" type="ORF">CM83_53383</name>
</gene>
<feature type="domain" description="Integrase catalytic" evidence="21">
    <location>
        <begin position="236"/>
        <end position="410"/>
    </location>
</feature>
<dbReference type="InterPro" id="IPR036875">
    <property type="entry name" value="Znf_CCHC_sf"/>
</dbReference>
<keyword evidence="16" id="KW-0233">DNA recombination</keyword>
<evidence type="ECO:0000259" key="20">
    <source>
        <dbReference type="PROSITE" id="PS50158"/>
    </source>
</evidence>
<dbReference type="InterPro" id="IPR001584">
    <property type="entry name" value="Integrase_cat-core"/>
</dbReference>
<feature type="compositionally biased region" description="Basic and acidic residues" evidence="19">
    <location>
        <begin position="506"/>
        <end position="517"/>
    </location>
</feature>
<keyword evidence="5" id="KW-0479">Metal-binding</keyword>
<evidence type="ECO:0000256" key="19">
    <source>
        <dbReference type="SAM" id="MobiDB-lite"/>
    </source>
</evidence>
<keyword evidence="8" id="KW-0255">Endonuclease</keyword>
<keyword evidence="14" id="KW-0808">Transferase</keyword>
<dbReference type="SMART" id="SM00343">
    <property type="entry name" value="ZnF_C2HC"/>
    <property type="match status" value="1"/>
</dbReference>
<dbReference type="EMBL" id="GBHO01024947">
    <property type="protein sequence ID" value="JAG18657.1"/>
    <property type="molecule type" value="Transcribed_RNA"/>
</dbReference>
<dbReference type="PANTHER" id="PTHR42648">
    <property type="entry name" value="TRANSPOSASE, PUTATIVE-RELATED"/>
    <property type="match status" value="1"/>
</dbReference>
<dbReference type="Pfam" id="PF22936">
    <property type="entry name" value="Pol_BBD"/>
    <property type="match status" value="1"/>
</dbReference>
<feature type="region of interest" description="Disordered" evidence="19">
    <location>
        <begin position="499"/>
        <end position="592"/>
    </location>
</feature>
<keyword evidence="14" id="KW-0548">Nucleotidyltransferase</keyword>
<keyword evidence="14" id="KW-0239">DNA-directed DNA polymerase</keyword>
<evidence type="ECO:0000256" key="17">
    <source>
        <dbReference type="ARBA" id="ARBA00023268"/>
    </source>
</evidence>